<accession>A0ABN9ZYK8</accession>
<feature type="domain" description="Fibronectin type-III" evidence="12">
    <location>
        <begin position="4443"/>
        <end position="4531"/>
    </location>
</feature>
<feature type="domain" description="Fibronectin type-III" evidence="12">
    <location>
        <begin position="1247"/>
        <end position="1365"/>
    </location>
</feature>
<feature type="region of interest" description="Disordered" evidence="8">
    <location>
        <begin position="1049"/>
        <end position="1081"/>
    </location>
</feature>
<feature type="compositionally biased region" description="Low complexity" evidence="8">
    <location>
        <begin position="1369"/>
        <end position="1381"/>
    </location>
</feature>
<feature type="domain" description="Fibronectin type-III" evidence="12">
    <location>
        <begin position="1060"/>
        <end position="1148"/>
    </location>
</feature>
<evidence type="ECO:0008006" key="16">
    <source>
        <dbReference type="Google" id="ProtNLM"/>
    </source>
</evidence>
<evidence type="ECO:0000256" key="2">
    <source>
        <dbReference type="ARBA" id="ARBA00022729"/>
    </source>
</evidence>
<dbReference type="InterPro" id="IPR013783">
    <property type="entry name" value="Ig-like_fold"/>
</dbReference>
<feature type="domain" description="Fibronectin type-III" evidence="12">
    <location>
        <begin position="4737"/>
        <end position="4830"/>
    </location>
</feature>
<dbReference type="Gene3D" id="2.60.120.260">
    <property type="entry name" value="Galactose-binding domain-like"/>
    <property type="match status" value="1"/>
</dbReference>
<feature type="domain" description="Fibronectin type-III" evidence="12">
    <location>
        <begin position="1366"/>
        <end position="1470"/>
    </location>
</feature>
<feature type="domain" description="Fibronectin type-III" evidence="12">
    <location>
        <begin position="1152"/>
        <end position="1246"/>
    </location>
</feature>
<feature type="domain" description="Laminin EGF-like" evidence="11">
    <location>
        <begin position="1004"/>
        <end position="1054"/>
    </location>
</feature>
<keyword evidence="6 7" id="KW-0424">Laminin EGF-like domain</keyword>
<feature type="domain" description="Fibronectin type-III" evidence="12">
    <location>
        <begin position="1959"/>
        <end position="2058"/>
    </location>
</feature>
<feature type="disulfide bond" evidence="7">
    <location>
        <begin position="719"/>
        <end position="728"/>
    </location>
</feature>
<evidence type="ECO:0000256" key="4">
    <source>
        <dbReference type="ARBA" id="ARBA00023157"/>
    </source>
</evidence>
<feature type="domain" description="Fibronectin type-III" evidence="12">
    <location>
        <begin position="2730"/>
        <end position="2823"/>
    </location>
</feature>
<dbReference type="Pfam" id="PF13385">
    <property type="entry name" value="Laminin_G_3"/>
    <property type="match status" value="1"/>
</dbReference>
<feature type="domain" description="Fibronectin type-III" evidence="12">
    <location>
        <begin position="4267"/>
        <end position="4354"/>
    </location>
</feature>
<feature type="disulfide bond" evidence="7">
    <location>
        <begin position="936"/>
        <end position="950"/>
    </location>
</feature>
<evidence type="ECO:0000256" key="6">
    <source>
        <dbReference type="ARBA" id="ARBA00023292"/>
    </source>
</evidence>
<evidence type="ECO:0000313" key="15">
    <source>
        <dbReference type="Proteomes" id="UP001314169"/>
    </source>
</evidence>
<dbReference type="InterPro" id="IPR013320">
    <property type="entry name" value="ConA-like_dom_sf"/>
</dbReference>
<dbReference type="Proteomes" id="UP001314169">
    <property type="component" value="Chromosome 20"/>
</dbReference>
<comment type="subcellular location">
    <subcellularLocation>
        <location evidence="1">Cell projection</location>
    </subcellularLocation>
</comment>
<dbReference type="SMART" id="SM00136">
    <property type="entry name" value="LamNT"/>
    <property type="match status" value="1"/>
</dbReference>
<dbReference type="InterPro" id="IPR006558">
    <property type="entry name" value="LamG-like"/>
</dbReference>
<sequence>MNGLALSLSRGLWVRSTETLILACVALISWADSQGLFPRLENVGAFKTVSLVPTDATCGLPDRSTFCHSPAVTESLQSCTQRLCVQDCSHRSAPPAYRALLSAGLGGCLAADTQDLRPDSPHNSTSFLFGNHTSCVSSPPPPSPRLAASFTLAVWLKPERKGVMCVIEKTAHGQIVFKLTVSEEETTFYYRTVNGLQPPIKVMTLGRILVKTWIHLSVQVHQTKISFFINGLEEDSTAFDSQTLSDSVVDFASGATRIGQSFNGLEQFVGRMQDFRLYQVALTNREIGAIFAGALPTLHGQSHCRCPGSHPRVHPLRQRFCIPNDAEDTTGDRVSRLHPEAHPLSFVNDDDVGTAWVSRVFTNITQLHQGVTLSIDLENGQYQVFYIIVQFLSPQPTAIRIQRKKEDSLEWEDWQYFARNCSVFGMKNNGHLENSDSVNCLQLSDLTPYSRGNVTFSLLAPGPNHRPGYNDFYNTQSLQEFVKATQVRLHLHGQYYTTETPESLGHRYYAVSEVTISGRCQCHGHADSCDTTSQPYQCLCSRESFTGGLQCDRCLPLYNDKPFHPGDQAQAFSCKPCQCHGHSRSCHYDVSEDPFPSDHHRGGGGVCDDCEHNTTGRNCELCKEHFFRPVGADPSATDVCQPCECDAAGTQNGSLLCDQMGGQCDCKRRTSGRRCNQCQDGFFNLNKLDPDGCSPCNCNTSGTEDGDITCHPHSGQCMCKANVTGLRCDRCRLGFKFLPNFLDGGCELCRCNPFGSLSKVCDPLSGQCACKADARGLRCDTCRQHFYGLDVTGCRACGCHPTGSLPGTVCDAGTGQCHCKPGIGGRRCDECLEGSFYLHQNNSFLCLPCDCDNRGTVNGSLLCDKSTGQCPCKAGVTGPRCSQCGPHRYNLTAGDLQGCRMCECDPSGTFPGTMCDPGSGQCRCLPNRQGRRCDQCQPGFYVSPGNATGCLPCSCHTTGAAHHICNSRTGQCACQDASTAGPSCDRCRDLYFGFDPQTGRCQPCNCHLSGALNETCHLVTGHCFCKRFVTGSTCDTCVPGAGHLDASNPWGCSKTPSQQPPPRGQVQSSSAINLSWSPPDSPNAPRLTYSLFRDGSEIYATEDQYPYDIQDFLDTTLLPYTSYSYSIQTSNVQGLTTSAAVTYRTRPGVPEGTLNLSYVTPVGSDSVTLTWTAASHCAGPIEKYLLSCLPFSDTQPCAPHEGLGTSATIWNLLPFTKYRFSVQACTAGGCLHSSPVTVTTAQAPPGGLGPPAVQAISSTEMRVEWAPPMEPNGIIVRYELYMRRLRSDEEPASPESRVFESSGWLSPRPLVESANENASEPPLAATTIRGLEPYTTYEFRIWAENMAGSVSSPWASGQTGESEPLSMAPPSVSPLSPHSLNVSWEKPADNVTRGDVVGYEINMISEQSPQQPAPVVFSQVLARTDPQQLSYIVSGLKPYSTYSFTVSLCNSAGCVASASGAGQTLPAAPAQLRPPLVEGVRGTAIRTRWFLPAELNGPPPVYQLERRETSLPAPGARVEKGVRFSGHGYYTFPSSTLPVNTDFTGIKASFRTRVPEGLLVFAASPGSQEEYLALQLKHGRLYFLFDPQGSAVEVTTMNDDGKQYNDGKWHDVVAVRHEASGWITVDGQYTGSSGSMNGGSVIGENTGVFVGGLPGGSAVLRKDAGIIRKGFVGCLKDVHFMKNYHPSTVWEPLVWQNSEEQVNAYNTWEGCPSSLQEGAHFLGAGFLELDPGTFHGGMDFEISFKFRTDQLNGLLLFIYNKDGPDFLAVELKSGILSLRLNTSLTLTRVDLWLGLSYCDGTWNTMTVRKESAMVSASLNELMERVSQPRAQPLAVNSPVYLGGVPPELQDSHTHLGLEPGFGGCLRDVAFERGTTLCLASVSSGAVRVSLDGCLSPDSAVNCRGNDSILAYRGPEPSAQDRGLQPFTEYLYRVMASHEGGFVWSDWSRGRTTGAAPRSVPAPSRVRSINGLSVEVAWDEPVEVRGVIEKYILRACPEGGVPGPPRTPCATSELVQTTNHSGMLTGLLPFRNYAVTLAACTLAGCTESSRALNISTPQEAPQEVQAPGAKSLPNSLFLSWNPPKKANGIITQYSLYMDGMRIYSGIEENYTVTDLAVFSAHQFLLCACTCVGCANSSLVVVYTAQLPPEHVKPPVLTVLDSRTVHAQWTQPGRLNGILERYLLYISNHTRDFTIWDVIYNSTELFQNHTLQYLLPGTKYLVKLGACTGGGCTVSESSEAWTEDCSPEGVATPTVDSHSPHSFNISWTEPQQPNGVITHYGLYLDGLLIHNSSELRCHAYGFAPWSLHSFRVQACTARGCALGPMVENRTLEAPPAGSVSVLVKTEGPRRARLSWEGPSHPNGLLTYTVLLTGMFYADQAADNYTLLNDTRLVHRGEDSNLWVPVDGLVPFTNYTVEVDASNTRGSLTSEPTTMVMPPGAPDGVLPPRLAAAAPTSLQVAWSTPARNNAPGSARYQLQMRPGPSTPALLELFASPSALLSREVRDLQPHTEYAFRVVASNGFGSALSPWTLFMTTEDRPGPVDPPILLAVDSRAMLVTWQRPSKPNGVLTHYNVCQRGQLLLAAPGNATNRTVTGLRPHTAYAFQVEACTAEGCTRSPPSRAVWTPPAAPEGIPSPELFSDTPTSVILSWQPPAHPNGLVENITLQRRVLGEEGISVLVTLPGNGSTRYMDRTLALRPWTQYEYRVLMSTLGGGTSSSAWAEVTTRPSRPAGVQPPTVRVLGPKAAEVTWKPPLIQNGEVLSYEIRMPDPHVTIRNVTPAALSHVISSLTPFTDYSVSIVACSGGHGHLGGCTESSPTHVTTPPSPPQGVQLPSVVPLSESNAGVSWQPPSRPNGPDLRYELLRRKIQQPLASNPPEDLNLWHNIYSGTQRFYEDKGLSRFTTYAYKVFVHNSVGSTPSQEATVTTLAGPPQRGARGSVTALNHSALDVRWNKPTFQDLQGDVKYYMLFWSSATSNESLKILPDVNAHVIGHLSPNTEYRILISVFNGVHSITGDALYATTPNGEPRGMPPPEVVVVNSTAVRVIWSPPSSPNGIVSNYSLYVNGRLHRAGMDVSGSLLLPGLSPFTAYDIQVEVCTEYACVKSNGTQVTTMEDTPSDMPTPTIHSITSRSLHIDWTSPGKPNGIILGYDVLRKSWSPCPKTQKAHSDELCKAVMCQKPRTTCGHRCYDPETKVCCAGVLHDTQPGHHCCEEKYIPFILNSTGVCCGGRIQPAQPDHRCCAGYYVRVLPGEVCCPDAQHHRVAVGLGDACCSRMPYSTAGAQVCCAGKLRDGLGQQCCGGQLVSSEAQCCGGADQGVAHRHLPGMSCCGQDYVSVAETRCCSASSGTSKPHARKNGRGPVKCCGTSLIPESQACCNGVGYDPLEYVCSDKAPTGTRTTGIPEACGTVCPASAAATAHCGWCDFNFTSHVCTVVRGSRSSTEKTSREEACPSEEELVHTGSADTFSFTDANLEPFTTYEYRISAWNGYGRGFSEAVRASTKEDVPQGVSPPQWIRTGHPEDGIVLTWKKPVQPNGHVVYYILLRNGVEYFRGRSLTFSDTTGIQPFREYSYQLKACTVAGCAPSGEVAVTTPQGVPQSILPPRVTAPRADALHLSWDAPEKPNGVIKEYQLWQVGKGLIHTDTTDQREHTVTGLQPYTSYSFTLTACTSAGCTSSEPFLGQTPQAAPRGMWATPRHIIINSTAVELSWSPPERPNGLISQYQLIRNGTPVFLGGSKDQHFTDQNLAPNSRYSYKLEATTGGGSSVSDEYLVQTPLLTPEEIPPPHNITVIGPYSVFVAWTPPGILIPQVPVEYSVLLNAGSMTPVTSFVGQHQSVLLENLAPFTPYEIRIQACQNGSCGVSSGTLVRTSEAAPMDLSPPVLRALGPTRIEVTWMPPRKPNGVVTHYFIHRRPAGSDEEALVFVWSEGAFRFTDAAGTLRPFTPYEYQVRARNSRGSVASLWTSARTLETPPQDLKAPWAHATGAHSVLLNWTEPGSPNGIISRYHVVYQERPEDPTFIIAPVRAFTVEGTSRQAHLFGLEPFTTYNVGIVATNEAGEASSPWTVVRTPESSPSGLGGLTVEQRAGGRALLLRWPEPSQPNGVIETYHVFIDGRLQYAGLSRRALLRRLAPATAYTLTLQACTRAGCAHSAPQPVRTNEAPPRSQAPPQVRAVGPTRVELAWPEPLHPNGRIARYEVTRRCREGSSGGDRTDEQTVCPEYQAVGAAFVCTDTGLPPWTPCEYRVRVWNSAGHACSPWTPVRTGPAPPEGLSPPQITVVSVGAPALLVAWLPPAQPNGAVQSYRLHRSGAPRPFLFNAVTLNYTDAHLLPFRTYSYTVTACTLGGCGSSHPALATTPEAAPAGVRPPGLRAVSATQIHASWSPPSLQNGRITGYLLRGEDQEHRAGLGLALLIVHLQPDTPYSFSLVACTRGGCTASAPASARTLEAPPQDMDPPELQVTGSGSIEVTWTPPRHPNGRVSGYELRRDGAIVYTGPETRYHDFTLSPGVEYGYTVTATNSQGGAVSPLARDRTSPEAPSGMGPPTLQARGPEEISVSWDPPVRTDGQIANYTVSVRGLQEGEAKIIVHINTSHPSFGARVLAVSQLQPFCRYEARIQACTLLGCASSDWASVLTPEMAPAMQPPPQLAVRMAPGAFQPMVSLWWAGPRWPNGQVLYFELYRRQVAQPELLSPVLTYNGSASSFMDSQLLPFTEYEYQVCAVNSAGKAPSSWTRCKTGPAPPEGLRAPRFHAVSSTQAVANISAPGKPNGIISLYRLFSNSTGGAELVLSEGPAAQQTLRGLQPFTTYSVGVEACTCLNCCSRGPTAELRTCPAPPAGVASPRIRALTSRTVSILWGPPLFPNGIIQSYELQLHRACLLLPDTPCTPGQLETQYRGAGPGASLGGLQPHTTYQLRVVAHNQAGSADSAWIRFTTQSEPPQYQAPFSVTSNMTTVCVSWAGSFLLHGPLKEFVLTDGGQRLYRGLDTTVYIPRTGDRAFLFQVTCTTEEGSVKTPLVQYDPSAGLGLVLTTPGGKKGPGSRGREFYGELWFIVLLAVLGLILLAIFLSLVLQRKIHQEPFIRERPPLVPVQKRTSPLSVYPPGETHMFDSVADVSDATSNVTLKSYTMHFEGLADTKIPRSGARVSLRSNHSISVLRIPSQSQLSQASLHRSVSQLLALHDKQVLVDDALWETIMGHDSGLYLDEEDLMDAIKGFSSVTKEHTTFTDTQL</sequence>
<feature type="domain" description="Fibronectin type-III" evidence="12">
    <location>
        <begin position="2335"/>
        <end position="2437"/>
    </location>
</feature>
<dbReference type="SMART" id="SM00181">
    <property type="entry name" value="EGF"/>
    <property type="match status" value="5"/>
</dbReference>
<proteinExistence type="predicted"/>
<feature type="disulfide bond" evidence="7">
    <location>
        <begin position="1004"/>
        <end position="1016"/>
    </location>
</feature>
<feature type="disulfide bond" evidence="7">
    <location>
        <begin position="749"/>
        <end position="761"/>
    </location>
</feature>
<feature type="domain" description="Fibronectin type-III" evidence="12">
    <location>
        <begin position="2441"/>
        <end position="2535"/>
    </location>
</feature>
<dbReference type="PROSITE" id="PS01248">
    <property type="entry name" value="EGF_LAM_1"/>
    <property type="match status" value="3"/>
</dbReference>
<feature type="region of interest" description="Disordered" evidence="8">
    <location>
        <begin position="4516"/>
        <end position="4545"/>
    </location>
</feature>
<dbReference type="SMART" id="SM00282">
    <property type="entry name" value="LamG"/>
    <property type="match status" value="2"/>
</dbReference>
<feature type="disulfide bond" evidence="7">
    <location>
        <begin position="955"/>
        <end position="972"/>
    </location>
</feature>
<dbReference type="Pfam" id="PF00053">
    <property type="entry name" value="EGF_laminin"/>
    <property type="match status" value="10"/>
</dbReference>
<reference evidence="14" key="1">
    <citation type="submission" date="2023-12" db="EMBL/GenBank/DDBJ databases">
        <authorList>
            <person name="Brown T."/>
        </authorList>
    </citation>
    <scope>NUCLEOTIDE SEQUENCE</scope>
</reference>
<evidence type="ECO:0000256" key="9">
    <source>
        <dbReference type="SAM" id="Phobius"/>
    </source>
</evidence>
<evidence type="ECO:0000313" key="14">
    <source>
        <dbReference type="EMBL" id="CAK6442194.1"/>
    </source>
</evidence>
<dbReference type="PRINTS" id="PR00011">
    <property type="entry name" value="EGFLAMININ"/>
</dbReference>
<feature type="disulfide bond" evidence="7">
    <location>
        <begin position="872"/>
        <end position="881"/>
    </location>
</feature>
<feature type="disulfide bond" evidence="7">
    <location>
        <begin position="751"/>
        <end position="768"/>
    </location>
</feature>
<feature type="transmembrane region" description="Helical" evidence="9">
    <location>
        <begin position="5041"/>
        <end position="5063"/>
    </location>
</feature>
<evidence type="ECO:0000256" key="3">
    <source>
        <dbReference type="ARBA" id="ARBA00022737"/>
    </source>
</evidence>
<feature type="domain" description="Laminin N-terminal" evidence="13">
    <location>
        <begin position="278"/>
        <end position="519"/>
    </location>
</feature>
<dbReference type="Gene3D" id="2.60.40.10">
    <property type="entry name" value="Immunoglobulins"/>
    <property type="match status" value="33"/>
</dbReference>
<feature type="region of interest" description="Disordered" evidence="8">
    <location>
        <begin position="4146"/>
        <end position="4166"/>
    </location>
</feature>
<organism evidence="14 15">
    <name type="scientific">Pipistrellus nathusii</name>
    <name type="common">Nathusius' pipistrelle</name>
    <dbReference type="NCBI Taxonomy" id="59473"/>
    <lineage>
        <taxon>Eukaryota</taxon>
        <taxon>Metazoa</taxon>
        <taxon>Chordata</taxon>
        <taxon>Craniata</taxon>
        <taxon>Vertebrata</taxon>
        <taxon>Euteleostomi</taxon>
        <taxon>Mammalia</taxon>
        <taxon>Eutheria</taxon>
        <taxon>Laurasiatheria</taxon>
        <taxon>Chiroptera</taxon>
        <taxon>Yangochiroptera</taxon>
        <taxon>Vespertilionidae</taxon>
        <taxon>Pipistrellus</taxon>
    </lineage>
</organism>
<keyword evidence="4 7" id="KW-1015">Disulfide bond</keyword>
<feature type="compositionally biased region" description="Polar residues" evidence="8">
    <location>
        <begin position="1065"/>
        <end position="1078"/>
    </location>
</feature>
<keyword evidence="3" id="KW-0677">Repeat</keyword>
<feature type="domain" description="Fibronectin type-III" evidence="12">
    <location>
        <begin position="2247"/>
        <end position="2334"/>
    </location>
</feature>
<dbReference type="PROSITE" id="PS50853">
    <property type="entry name" value="FN3"/>
    <property type="match status" value="31"/>
</dbReference>
<protein>
    <recommendedName>
        <fullName evidence="16">Usherin</fullName>
    </recommendedName>
</protein>
<keyword evidence="9" id="KW-0472">Membrane</keyword>
<feature type="domain" description="Fibronectin type-III" evidence="12">
    <location>
        <begin position="2928"/>
        <end position="3022"/>
    </location>
</feature>
<gene>
    <name evidence="14" type="ORF">MPIPNATIZW_LOCUS10500</name>
</gene>
<dbReference type="CDD" id="cd00110">
    <property type="entry name" value="LamG"/>
    <property type="match status" value="2"/>
</dbReference>
<feature type="domain" description="Fibronectin type-III" evidence="12">
    <location>
        <begin position="3779"/>
        <end position="3868"/>
    </location>
</feature>
<feature type="disulfide bond" evidence="7">
    <location>
        <begin position="953"/>
        <end position="965"/>
    </location>
</feature>
<evidence type="ECO:0000256" key="8">
    <source>
        <dbReference type="SAM" id="MobiDB-lite"/>
    </source>
</evidence>
<dbReference type="Pfam" id="PF02210">
    <property type="entry name" value="Laminin_G_2"/>
    <property type="match status" value="2"/>
</dbReference>
<keyword evidence="9" id="KW-0812">Transmembrane</keyword>
<dbReference type="Gene3D" id="2.10.25.10">
    <property type="entry name" value="Laminin"/>
    <property type="match status" value="9"/>
</dbReference>
<dbReference type="Pfam" id="PF00055">
    <property type="entry name" value="Laminin_N"/>
    <property type="match status" value="1"/>
</dbReference>
<keyword evidence="15" id="KW-1185">Reference proteome</keyword>
<dbReference type="SUPFAM" id="SSF49265">
    <property type="entry name" value="Fibronectin type III"/>
    <property type="match status" value="20"/>
</dbReference>
<dbReference type="EMBL" id="OY882877">
    <property type="protein sequence ID" value="CAK6442194.1"/>
    <property type="molecule type" value="Genomic_DNA"/>
</dbReference>
<feature type="domain" description="Fibronectin type-III" evidence="12">
    <location>
        <begin position="3683"/>
        <end position="3777"/>
    </location>
</feature>
<feature type="disulfide bond" evidence="7">
    <location>
        <begin position="819"/>
        <end position="828"/>
    </location>
</feature>
<feature type="domain" description="Fibronectin type-III" evidence="12">
    <location>
        <begin position="3869"/>
        <end position="3966"/>
    </location>
</feature>
<feature type="domain" description="Fibronectin type-III" evidence="12">
    <location>
        <begin position="3504"/>
        <end position="3591"/>
    </location>
</feature>
<feature type="domain" description="Fibronectin type-III" evidence="12">
    <location>
        <begin position="4358"/>
        <end position="4442"/>
    </location>
</feature>
<dbReference type="InterPro" id="IPR000742">
    <property type="entry name" value="EGF"/>
</dbReference>
<feature type="disulfide bond" evidence="7">
    <location>
        <begin position="666"/>
        <end position="675"/>
    </location>
</feature>
<feature type="domain" description="Laminin EGF-like" evidence="11">
    <location>
        <begin position="953"/>
        <end position="1003"/>
    </location>
</feature>
<feature type="disulfide bond" evidence="7">
    <location>
        <begin position="987"/>
        <end position="1001"/>
    </location>
</feature>
<dbReference type="Pfam" id="PF00041">
    <property type="entry name" value="fn3"/>
    <property type="match status" value="17"/>
</dbReference>
<dbReference type="PROSITE" id="PS51117">
    <property type="entry name" value="LAMININ_NTER"/>
    <property type="match status" value="1"/>
</dbReference>
<evidence type="ECO:0000256" key="1">
    <source>
        <dbReference type="ARBA" id="ARBA00004316"/>
    </source>
</evidence>
<feature type="disulfide bond" evidence="7">
    <location>
        <begin position="770"/>
        <end position="779"/>
    </location>
</feature>
<feature type="disulfide bond" evidence="7">
    <location>
        <begin position="1025"/>
        <end position="1034"/>
    </location>
</feature>
<feature type="domain" description="Fibronectin type-III" evidence="12">
    <location>
        <begin position="4831"/>
        <end position="4930"/>
    </location>
</feature>
<dbReference type="InterPro" id="IPR002049">
    <property type="entry name" value="LE_dom"/>
</dbReference>
<dbReference type="SUPFAM" id="SSF49899">
    <property type="entry name" value="Concanavalin A-like lectins/glucanases"/>
    <property type="match status" value="3"/>
</dbReference>
<feature type="domain" description="Laminin EGF-like" evidence="11">
    <location>
        <begin position="902"/>
        <end position="952"/>
    </location>
</feature>
<feature type="domain" description="Fibronectin type-III" evidence="12">
    <location>
        <begin position="2630"/>
        <end position="2726"/>
    </location>
</feature>
<feature type="domain" description="Fibronectin type-III" evidence="12">
    <location>
        <begin position="2824"/>
        <end position="2927"/>
    </location>
</feature>
<feature type="domain" description="Laminin EGF-like" evidence="11">
    <location>
        <begin position="643"/>
        <end position="695"/>
    </location>
</feature>
<dbReference type="InterPro" id="IPR001791">
    <property type="entry name" value="Laminin_G"/>
</dbReference>
<dbReference type="InterPro" id="IPR036116">
    <property type="entry name" value="FN3_sf"/>
</dbReference>
<keyword evidence="5" id="KW-0966">Cell projection</keyword>
<feature type="domain" description="Fibronectin type-III" evidence="12">
    <location>
        <begin position="4160"/>
        <end position="4264"/>
    </location>
</feature>
<dbReference type="PANTHER" id="PTHR46957:SF7">
    <property type="entry name" value="USHERIN"/>
    <property type="match status" value="1"/>
</dbReference>
<evidence type="ECO:0000259" key="10">
    <source>
        <dbReference type="PROSITE" id="PS50025"/>
    </source>
</evidence>
<evidence type="ECO:0000259" key="13">
    <source>
        <dbReference type="PROSITE" id="PS51117"/>
    </source>
</evidence>
<evidence type="ECO:0000259" key="11">
    <source>
        <dbReference type="PROSITE" id="PS50027"/>
    </source>
</evidence>
<dbReference type="InterPro" id="IPR008211">
    <property type="entry name" value="Laminin_N"/>
</dbReference>
<feature type="domain" description="Fibronectin type-III" evidence="12">
    <location>
        <begin position="2149"/>
        <end position="2246"/>
    </location>
</feature>
<feature type="compositionally biased region" description="Polar residues" evidence="8">
    <location>
        <begin position="1352"/>
        <end position="1361"/>
    </location>
</feature>
<dbReference type="CDD" id="cd00055">
    <property type="entry name" value="EGF_Lam"/>
    <property type="match status" value="10"/>
</dbReference>
<dbReference type="InterPro" id="IPR003961">
    <property type="entry name" value="FN3_dom"/>
</dbReference>
<keyword evidence="2" id="KW-0732">Signal</keyword>
<feature type="domain" description="Fibronectin type-III" evidence="12">
    <location>
        <begin position="2059"/>
        <end position="2148"/>
    </location>
</feature>
<dbReference type="SUPFAM" id="SSF57196">
    <property type="entry name" value="EGF/Laminin"/>
    <property type="match status" value="8"/>
</dbReference>
<feature type="domain" description="Laminin G" evidence="10">
    <location>
        <begin position="1519"/>
        <end position="1711"/>
    </location>
</feature>
<feature type="domain" description="Fibronectin type-III" evidence="12">
    <location>
        <begin position="3595"/>
        <end position="3682"/>
    </location>
</feature>
<evidence type="ECO:0000259" key="12">
    <source>
        <dbReference type="PROSITE" id="PS50853"/>
    </source>
</evidence>
<dbReference type="InterPro" id="IPR050713">
    <property type="entry name" value="RTP_Phos/Ushers"/>
</dbReference>
<feature type="domain" description="Fibronectin type-III" evidence="12">
    <location>
        <begin position="2539"/>
        <end position="2629"/>
    </location>
</feature>
<feature type="disulfide bond" evidence="7">
    <location>
        <begin position="1006"/>
        <end position="1023"/>
    </location>
</feature>
<dbReference type="PROSITE" id="PS50025">
    <property type="entry name" value="LAM_G_DOMAIN"/>
    <property type="match status" value="2"/>
</dbReference>
<feature type="domain" description="Laminin G" evidence="10">
    <location>
        <begin position="1716"/>
        <end position="1893"/>
    </location>
</feature>
<feature type="domain" description="Fibronectin type-III" evidence="12">
    <location>
        <begin position="4068"/>
        <end position="4156"/>
    </location>
</feature>
<dbReference type="PROSITE" id="PS50027">
    <property type="entry name" value="EGF_LAM_2"/>
    <property type="match status" value="8"/>
</dbReference>
<dbReference type="PANTHER" id="PTHR46957">
    <property type="entry name" value="CYTOKINE RECEPTOR"/>
    <property type="match status" value="1"/>
</dbReference>
<evidence type="ECO:0000256" key="7">
    <source>
        <dbReference type="PROSITE-ProRule" id="PRU00460"/>
    </source>
</evidence>
<name>A0ABN9ZYK8_PIPNA</name>
<dbReference type="SMART" id="SM00060">
    <property type="entry name" value="FN3"/>
    <property type="match status" value="33"/>
</dbReference>
<feature type="domain" description="Laminin EGF-like" evidence="11">
    <location>
        <begin position="749"/>
        <end position="796"/>
    </location>
</feature>
<keyword evidence="9" id="KW-1133">Transmembrane helix</keyword>
<dbReference type="SMART" id="SM00560">
    <property type="entry name" value="LamGL"/>
    <property type="match status" value="1"/>
</dbReference>
<feature type="domain" description="Fibronectin type-III" evidence="12">
    <location>
        <begin position="3967"/>
        <end position="4067"/>
    </location>
</feature>
<comment type="caution">
    <text evidence="7">Lacks conserved residue(s) required for the propagation of feature annotation.</text>
</comment>
<feature type="domain" description="Fibronectin type-III" evidence="12">
    <location>
        <begin position="4637"/>
        <end position="4736"/>
    </location>
</feature>
<feature type="domain" description="Fibronectin type-III" evidence="12">
    <location>
        <begin position="3028"/>
        <end position="3116"/>
    </location>
</feature>
<dbReference type="SMART" id="SM00180">
    <property type="entry name" value="EGF_Lam"/>
    <property type="match status" value="10"/>
</dbReference>
<feature type="domain" description="Laminin EGF-like" evidence="11">
    <location>
        <begin position="696"/>
        <end position="748"/>
    </location>
</feature>
<dbReference type="CDD" id="cd00063">
    <property type="entry name" value="FN3"/>
    <property type="match status" value="30"/>
</dbReference>
<feature type="domain" description="Laminin EGF-like" evidence="11">
    <location>
        <begin position="797"/>
        <end position="848"/>
    </location>
</feature>
<feature type="domain" description="Laminin EGF-like" evidence="11">
    <location>
        <begin position="849"/>
        <end position="901"/>
    </location>
</feature>
<feature type="region of interest" description="Disordered" evidence="8">
    <location>
        <begin position="1352"/>
        <end position="1381"/>
    </location>
</feature>
<feature type="domain" description="Fibronectin type-III" evidence="12">
    <location>
        <begin position="4534"/>
        <end position="4634"/>
    </location>
</feature>
<feature type="disulfide bond" evidence="7">
    <location>
        <begin position="924"/>
        <end position="933"/>
    </location>
</feature>
<dbReference type="Gene3D" id="2.60.120.200">
    <property type="match status" value="3"/>
</dbReference>
<evidence type="ECO:0000256" key="5">
    <source>
        <dbReference type="ARBA" id="ARBA00023273"/>
    </source>
</evidence>